<evidence type="ECO:0008006" key="5">
    <source>
        <dbReference type="Google" id="ProtNLM"/>
    </source>
</evidence>
<feature type="region of interest" description="Disordered" evidence="1">
    <location>
        <begin position="135"/>
        <end position="169"/>
    </location>
</feature>
<proteinExistence type="predicted"/>
<dbReference type="Proteomes" id="UP001234178">
    <property type="component" value="Unassembled WGS sequence"/>
</dbReference>
<accession>A0ABR0AS43</accession>
<evidence type="ECO:0000256" key="1">
    <source>
        <dbReference type="SAM" id="MobiDB-lite"/>
    </source>
</evidence>
<keyword evidence="4" id="KW-1185">Reference proteome</keyword>
<evidence type="ECO:0000313" key="3">
    <source>
        <dbReference type="EMBL" id="KAK4027924.1"/>
    </source>
</evidence>
<organism evidence="3 4">
    <name type="scientific">Daphnia magna</name>
    <dbReference type="NCBI Taxonomy" id="35525"/>
    <lineage>
        <taxon>Eukaryota</taxon>
        <taxon>Metazoa</taxon>
        <taxon>Ecdysozoa</taxon>
        <taxon>Arthropoda</taxon>
        <taxon>Crustacea</taxon>
        <taxon>Branchiopoda</taxon>
        <taxon>Diplostraca</taxon>
        <taxon>Cladocera</taxon>
        <taxon>Anomopoda</taxon>
        <taxon>Daphniidae</taxon>
        <taxon>Daphnia</taxon>
    </lineage>
</organism>
<feature type="signal peptide" evidence="2">
    <location>
        <begin position="1"/>
        <end position="17"/>
    </location>
</feature>
<name>A0ABR0AS43_9CRUS</name>
<feature type="chain" id="PRO_5046188935" description="Apple domain-containing protein" evidence="2">
    <location>
        <begin position="18"/>
        <end position="169"/>
    </location>
</feature>
<evidence type="ECO:0000256" key="2">
    <source>
        <dbReference type="SAM" id="SignalP"/>
    </source>
</evidence>
<sequence length="169" mass="18069">MQTNLIYLMLLVAAVTSASLDLTNTMADAEWFPIESSINYRIDSLPSTVAKEETSGSWDVPIINATILLKDLGSTQTVKFVPIALPLDTSAISLNSCIFIYLKTAIVVGIIDPHACSKFCARNSECTHFTNEPLKSGGTSTLHKAPGLGSDWSPPAPQRSGVTCGHMSP</sequence>
<evidence type="ECO:0000313" key="4">
    <source>
        <dbReference type="Proteomes" id="UP001234178"/>
    </source>
</evidence>
<gene>
    <name evidence="3" type="ORF">OUZ56_017065</name>
</gene>
<keyword evidence="2" id="KW-0732">Signal</keyword>
<dbReference type="EMBL" id="JAOYFB010000038">
    <property type="protein sequence ID" value="KAK4027924.1"/>
    <property type="molecule type" value="Genomic_DNA"/>
</dbReference>
<comment type="caution">
    <text evidence="3">The sequence shown here is derived from an EMBL/GenBank/DDBJ whole genome shotgun (WGS) entry which is preliminary data.</text>
</comment>
<protein>
    <recommendedName>
        <fullName evidence="5">Apple domain-containing protein</fullName>
    </recommendedName>
</protein>
<reference evidence="3 4" key="1">
    <citation type="journal article" date="2023" name="Nucleic Acids Res.">
        <title>The hologenome of Daphnia magna reveals possible DNA methylation and microbiome-mediated evolution of the host genome.</title>
        <authorList>
            <person name="Chaturvedi A."/>
            <person name="Li X."/>
            <person name="Dhandapani V."/>
            <person name="Marshall H."/>
            <person name="Kissane S."/>
            <person name="Cuenca-Cambronero M."/>
            <person name="Asole G."/>
            <person name="Calvet F."/>
            <person name="Ruiz-Romero M."/>
            <person name="Marangio P."/>
            <person name="Guigo R."/>
            <person name="Rago D."/>
            <person name="Mirbahai L."/>
            <person name="Eastwood N."/>
            <person name="Colbourne J.K."/>
            <person name="Zhou J."/>
            <person name="Mallon E."/>
            <person name="Orsini L."/>
        </authorList>
    </citation>
    <scope>NUCLEOTIDE SEQUENCE [LARGE SCALE GENOMIC DNA]</scope>
    <source>
        <strain evidence="3">LRV0_1</strain>
    </source>
</reference>